<feature type="region of interest" description="Disordered" evidence="1">
    <location>
        <begin position="152"/>
        <end position="174"/>
    </location>
</feature>
<evidence type="ECO:0000313" key="2">
    <source>
        <dbReference type="EMBL" id="AFK05744.1"/>
    </source>
</evidence>
<keyword evidence="2" id="KW-0614">Plasmid</keyword>
<dbReference type="Gene3D" id="3.90.1530.10">
    <property type="entry name" value="Conserved hypothetical protein from pyrococcus furiosus pfu- 392566-001, ParB domain"/>
    <property type="match status" value="1"/>
</dbReference>
<proteinExistence type="predicted"/>
<sequence>MAKKYQGFLDSTEKKIIKDQSLLKFEAIKNEILILPELKALIPPLNTEEFLQLEENIKKDGCREAILIWETKKIKIDSNSPTPHDPVYVLIDGHNRYEICTKFGIDYKIHVVSYESLDQVKDFMIDNQLGRRNITPEQASYLRGLKYNAEKKNRGQYSRETQSGQNVHFDEKGSKKTAQKLAEQYNVNEKTIRRDADYADGIEQLPAELKQDILAGKSIFSKAEIIELGKVKDTPKANDLLNELLIKSSTQNLEKSVEKKTGSPVKEKIISLLKNLETQEDCDEIIKQIKIIKKRMQV</sequence>
<organism evidence="2 3">
    <name type="scientific">Emticicia oligotrophica (strain DSM 17448 / CIP 109782 / MTCC 6937 / GPTSA100-15)</name>
    <dbReference type="NCBI Taxonomy" id="929562"/>
    <lineage>
        <taxon>Bacteria</taxon>
        <taxon>Pseudomonadati</taxon>
        <taxon>Bacteroidota</taxon>
        <taxon>Cytophagia</taxon>
        <taxon>Cytophagales</taxon>
        <taxon>Leadbetterellaceae</taxon>
        <taxon>Emticicia</taxon>
    </lineage>
</organism>
<dbReference type="EMBL" id="CP002966">
    <property type="protein sequence ID" value="AFK05744.1"/>
    <property type="molecule type" value="Genomic_DNA"/>
</dbReference>
<dbReference type="RefSeq" id="WP_015026410.1">
    <property type="nucleotide sequence ID" value="NC_018745.1"/>
</dbReference>
<accession>A0ABM5N862</accession>
<evidence type="ECO:0000313" key="3">
    <source>
        <dbReference type="Proteomes" id="UP000002875"/>
    </source>
</evidence>
<evidence type="ECO:0008006" key="4">
    <source>
        <dbReference type="Google" id="ProtNLM"/>
    </source>
</evidence>
<keyword evidence="3" id="KW-1185">Reference proteome</keyword>
<dbReference type="Proteomes" id="UP000002875">
    <property type="component" value="Plasmid pEMTOL05"/>
</dbReference>
<name>A0ABM5N862_EMTOG</name>
<gene>
    <name evidence="2" type="ordered locus">Emtol_0010</name>
</gene>
<feature type="compositionally biased region" description="Polar residues" evidence="1">
    <location>
        <begin position="155"/>
        <end position="166"/>
    </location>
</feature>
<dbReference type="InterPro" id="IPR036086">
    <property type="entry name" value="ParB/Sulfiredoxin_sf"/>
</dbReference>
<dbReference type="SUPFAM" id="SSF110849">
    <property type="entry name" value="ParB/Sulfiredoxin"/>
    <property type="match status" value="1"/>
</dbReference>
<geneLocation type="plasmid" evidence="2 3">
    <name>pEMTOL05</name>
</geneLocation>
<protein>
    <recommendedName>
        <fullName evidence="4">ParB/Sulfiredoxin domain-containing protein</fullName>
    </recommendedName>
</protein>
<reference evidence="2 3" key="1">
    <citation type="submission" date="2011-07" db="EMBL/GenBank/DDBJ databases">
        <title>The complete genome of plasmid 5 of Emticicia oligotrophica DSM 17448.</title>
        <authorList>
            <consortium name="US DOE Joint Genome Institute (JGI-PGF)"/>
            <person name="Lucas S."/>
            <person name="Han J."/>
            <person name="Lapidus A."/>
            <person name="Bruce D."/>
            <person name="Goodwin L."/>
            <person name="Pitluck S."/>
            <person name="Peters L."/>
            <person name="Kyrpides N."/>
            <person name="Mavromatis K."/>
            <person name="Ivanova N."/>
            <person name="Ovchinnikova G."/>
            <person name="Teshima H."/>
            <person name="Detter J.C."/>
            <person name="Tapia R."/>
            <person name="Han C."/>
            <person name="Land M."/>
            <person name="Hauser L."/>
            <person name="Markowitz V."/>
            <person name="Cheng J.-F."/>
            <person name="Hugenholtz P."/>
            <person name="Woyke T."/>
            <person name="Wu D."/>
            <person name="Tindall B."/>
            <person name="Pomrenke H."/>
            <person name="Brambilla E."/>
            <person name="Klenk H.-P."/>
            <person name="Eisen J.A."/>
        </authorList>
    </citation>
    <scope>NUCLEOTIDE SEQUENCE [LARGE SCALE GENOMIC DNA]</scope>
    <source>
        <strain evidence="3">DSM 17448 / GPTSA100-15</strain>
        <plasmid evidence="2 3">pEMTOL05</plasmid>
    </source>
</reference>
<evidence type="ECO:0000256" key="1">
    <source>
        <dbReference type="SAM" id="MobiDB-lite"/>
    </source>
</evidence>